<gene>
    <name evidence="2" type="ORF">FRACYDRAFT_232331</name>
</gene>
<dbReference type="Gene3D" id="3.40.50.720">
    <property type="entry name" value="NAD(P)-binding Rossmann-like Domain"/>
    <property type="match status" value="1"/>
</dbReference>
<dbReference type="InParanoid" id="A0A1E7FVJ0"/>
<reference evidence="2 3" key="1">
    <citation type="submission" date="2016-09" db="EMBL/GenBank/DDBJ databases">
        <title>Extensive genetic diversity and differential bi-allelic expression allows diatom success in the polar Southern Ocean.</title>
        <authorList>
            <consortium name="DOE Joint Genome Institute"/>
            <person name="Mock T."/>
            <person name="Otillar R.P."/>
            <person name="Strauss J."/>
            <person name="Dupont C."/>
            <person name="Frickenhaus S."/>
            <person name="Maumus F."/>
            <person name="Mcmullan M."/>
            <person name="Sanges R."/>
            <person name="Schmutz J."/>
            <person name="Toseland A."/>
            <person name="Valas R."/>
            <person name="Veluchamy A."/>
            <person name="Ward B.J."/>
            <person name="Allen A."/>
            <person name="Barry K."/>
            <person name="Falciatore A."/>
            <person name="Ferrante M."/>
            <person name="Fortunato A.E."/>
            <person name="Gloeckner G."/>
            <person name="Gruber A."/>
            <person name="Hipkin R."/>
            <person name="Janech M."/>
            <person name="Kroth P."/>
            <person name="Leese F."/>
            <person name="Lindquist E."/>
            <person name="Lyon B.R."/>
            <person name="Martin J."/>
            <person name="Mayer C."/>
            <person name="Parker M."/>
            <person name="Quesneville H."/>
            <person name="Raymond J."/>
            <person name="Uhlig C."/>
            <person name="Valentin K.U."/>
            <person name="Worden A.Z."/>
            <person name="Armbrust E.V."/>
            <person name="Bowler C."/>
            <person name="Green B."/>
            <person name="Moulton V."/>
            <person name="Van Oosterhout C."/>
            <person name="Grigoriev I."/>
        </authorList>
    </citation>
    <scope>NUCLEOTIDE SEQUENCE [LARGE SCALE GENOMIC DNA]</scope>
    <source>
        <strain evidence="2 3">CCMP1102</strain>
    </source>
</reference>
<dbReference type="Pfam" id="PF01408">
    <property type="entry name" value="GFO_IDH_MocA"/>
    <property type="match status" value="1"/>
</dbReference>
<dbReference type="KEGG" id="fcy:FRACYDRAFT_232331"/>
<dbReference type="SUPFAM" id="SSF51735">
    <property type="entry name" value="NAD(P)-binding Rossmann-fold domains"/>
    <property type="match status" value="1"/>
</dbReference>
<dbReference type="PANTHER" id="PTHR43377">
    <property type="entry name" value="BILIVERDIN REDUCTASE A"/>
    <property type="match status" value="1"/>
</dbReference>
<dbReference type="OrthoDB" id="446809at2759"/>
<dbReference type="EMBL" id="KV784353">
    <property type="protein sequence ID" value="OEU22178.1"/>
    <property type="molecule type" value="Genomic_DNA"/>
</dbReference>
<proteinExistence type="predicted"/>
<sequence length="407" mass="44622">MSSPTPTPKKAKHETANIAVIGAGWWSQGWHLPVLHNNPRSNLVAIVDSSSNPTSKLNPNLEPLSELAKKYTTKTFTSVTDLLEDSNIGPNLDGVLVATPHATHYAIGRELLEIINQRKKENKKPLHILMEKPFTTDIEDAINLFNLVEAEADGDSQFWINHSANYRAQTTIARNTISSSRLGKIRHVTAYFASPLKWIFLDPGNDGWNKPTGNMIGNGFGWGQSSHLLAFIFHILPDLEPKNVYCRMTHSEITGADVTHSATIECLDLTSKDLVIISMSGTALLPGNQYADPPIAKLVQVEVYGDDGSLHYSGNDLSPTSGCLEYRDSNGTIEVLNDRFEFEAYDNLNLGPESIQNFVKLCCAGGDDIPTAGANVMDGLRSVQVLDAMYKSNASKQTESIISINEK</sequence>
<feature type="domain" description="Gfo/Idh/MocA-like oxidoreductase N-terminal" evidence="1">
    <location>
        <begin position="17"/>
        <end position="150"/>
    </location>
</feature>
<dbReference type="Gene3D" id="3.30.360.10">
    <property type="entry name" value="Dihydrodipicolinate Reductase, domain 2"/>
    <property type="match status" value="1"/>
</dbReference>
<protein>
    <submittedName>
        <fullName evidence="2">NAD(P)-binding protein</fullName>
    </submittedName>
</protein>
<accession>A0A1E7FVJ0</accession>
<dbReference type="SUPFAM" id="SSF55347">
    <property type="entry name" value="Glyceraldehyde-3-phosphate dehydrogenase-like, C-terminal domain"/>
    <property type="match status" value="1"/>
</dbReference>
<dbReference type="InterPro" id="IPR036291">
    <property type="entry name" value="NAD(P)-bd_dom_sf"/>
</dbReference>
<dbReference type="InterPro" id="IPR051450">
    <property type="entry name" value="Gfo/Idh/MocA_Oxidoreductases"/>
</dbReference>
<evidence type="ECO:0000259" key="1">
    <source>
        <dbReference type="Pfam" id="PF01408"/>
    </source>
</evidence>
<dbReference type="AlphaFoldDB" id="A0A1E7FVJ0"/>
<keyword evidence="3" id="KW-1185">Reference proteome</keyword>
<dbReference type="InterPro" id="IPR000683">
    <property type="entry name" value="Gfo/Idh/MocA-like_OxRdtase_N"/>
</dbReference>
<evidence type="ECO:0000313" key="2">
    <source>
        <dbReference type="EMBL" id="OEU22178.1"/>
    </source>
</evidence>
<organism evidence="2 3">
    <name type="scientific">Fragilariopsis cylindrus CCMP1102</name>
    <dbReference type="NCBI Taxonomy" id="635003"/>
    <lineage>
        <taxon>Eukaryota</taxon>
        <taxon>Sar</taxon>
        <taxon>Stramenopiles</taxon>
        <taxon>Ochrophyta</taxon>
        <taxon>Bacillariophyta</taxon>
        <taxon>Bacillariophyceae</taxon>
        <taxon>Bacillariophycidae</taxon>
        <taxon>Bacillariales</taxon>
        <taxon>Bacillariaceae</taxon>
        <taxon>Fragilariopsis</taxon>
    </lineage>
</organism>
<name>A0A1E7FVJ0_9STRA</name>
<dbReference type="PANTHER" id="PTHR43377:SF1">
    <property type="entry name" value="BILIVERDIN REDUCTASE A"/>
    <property type="match status" value="1"/>
</dbReference>
<dbReference type="Proteomes" id="UP000095751">
    <property type="component" value="Unassembled WGS sequence"/>
</dbReference>
<evidence type="ECO:0000313" key="3">
    <source>
        <dbReference type="Proteomes" id="UP000095751"/>
    </source>
</evidence>
<dbReference type="GO" id="GO:0000166">
    <property type="term" value="F:nucleotide binding"/>
    <property type="evidence" value="ECO:0007669"/>
    <property type="project" value="InterPro"/>
</dbReference>